<geneLocation type="plasmid" evidence="2 3">
    <name>pBsph</name>
</geneLocation>
<dbReference type="AlphaFoldDB" id="B1I0E6"/>
<sequence>MLCKDLKIVSRRETGMYIKGRKVKLITSKVFAFWSFSTILFALIAKVTFDSNVGDELTIKQWVSFISATFCVIILCLPVVISIVTIINKCVERILRKEKIY</sequence>
<keyword evidence="2" id="KW-0614">Plasmid</keyword>
<evidence type="ECO:0000256" key="1">
    <source>
        <dbReference type="SAM" id="Phobius"/>
    </source>
</evidence>
<dbReference type="EMBL" id="CP000818">
    <property type="protein sequence ID" value="ACA42305.1"/>
    <property type="molecule type" value="Genomic_DNA"/>
</dbReference>
<dbReference type="EnsemblBacteria" id="ACA42305">
    <property type="protein sequence ID" value="ACA42305"/>
    <property type="gene ID" value="Bsph_p075"/>
</dbReference>
<keyword evidence="1" id="KW-1133">Transmembrane helix</keyword>
<evidence type="ECO:0000313" key="3">
    <source>
        <dbReference type="Proteomes" id="UP000002164"/>
    </source>
</evidence>
<feature type="transmembrane region" description="Helical" evidence="1">
    <location>
        <begin position="26"/>
        <end position="45"/>
    </location>
</feature>
<dbReference type="KEGG" id="lsp:Bsph_p075"/>
<keyword evidence="1" id="KW-0812">Transmembrane</keyword>
<evidence type="ECO:0000313" key="2">
    <source>
        <dbReference type="EMBL" id="ACA42305.1"/>
    </source>
</evidence>
<dbReference type="HOGENOM" id="CLU_2288080_0_0_9"/>
<reference evidence="2 3" key="1">
    <citation type="journal article" date="2008" name="J. Bacteriol.">
        <title>Complete genome sequence of the mosquitocidal bacterium Bacillus sphaericus C3-41 and comparison with those of closely related Bacillus species.</title>
        <authorList>
            <person name="Hu X."/>
            <person name="Fan W."/>
            <person name="Han B."/>
            <person name="Liu H."/>
            <person name="Zheng D."/>
            <person name="Li Q."/>
            <person name="Dong W."/>
            <person name="Yan J."/>
            <person name="Gao M."/>
            <person name="Berry C."/>
            <person name="Yuan Z."/>
        </authorList>
    </citation>
    <scope>NUCLEOTIDE SEQUENCE [LARGE SCALE GENOMIC DNA]</scope>
    <source>
        <strain evidence="2 3">C3-41</strain>
        <plasmid evidence="2 3">pBsph</plasmid>
    </source>
</reference>
<accession>B1I0E6</accession>
<name>B1I0E6_LYSSC</name>
<proteinExistence type="predicted"/>
<dbReference type="Proteomes" id="UP000002164">
    <property type="component" value="Plasmid pBsph"/>
</dbReference>
<organism evidence="2 3">
    <name type="scientific">Lysinibacillus sphaericus (strain C3-41)</name>
    <dbReference type="NCBI Taxonomy" id="444177"/>
    <lineage>
        <taxon>Bacteria</taxon>
        <taxon>Bacillati</taxon>
        <taxon>Bacillota</taxon>
        <taxon>Bacilli</taxon>
        <taxon>Bacillales</taxon>
        <taxon>Bacillaceae</taxon>
        <taxon>Lysinibacillus</taxon>
    </lineage>
</organism>
<gene>
    <name evidence="2" type="ordered locus">Bsph_p075</name>
</gene>
<protein>
    <submittedName>
        <fullName evidence="2">Uncharacterized protein</fullName>
    </submittedName>
</protein>
<keyword evidence="1" id="KW-0472">Membrane</keyword>
<feature type="transmembrane region" description="Helical" evidence="1">
    <location>
        <begin position="65"/>
        <end position="87"/>
    </location>
</feature>